<gene>
    <name evidence="2" type="ORF">TCAP_03079</name>
</gene>
<proteinExistence type="predicted"/>
<reference evidence="2 3" key="1">
    <citation type="submission" date="2017-08" db="EMBL/GenBank/DDBJ databases">
        <title>Harnessing the power of phylogenomics to disentangle the directionality and signatures of interkingdom host jumping in the parasitic fungal genus Tolypocladium.</title>
        <authorList>
            <person name="Quandt C.A."/>
            <person name="Patterson W."/>
            <person name="Spatafora J.W."/>
        </authorList>
    </citation>
    <scope>NUCLEOTIDE SEQUENCE [LARGE SCALE GENOMIC DNA]</scope>
    <source>
        <strain evidence="2 3">CBS 113982</strain>
    </source>
</reference>
<accession>A0A2K3QHK1</accession>
<sequence length="278" mass="28114">MVVAEKRRAPLRGWVFPRGLVFAFVANCVCLRKTDGLRADSLAGATPAEPDGLLIEHVLEREQECRRVRHRGGEQLAQSAEEEGNRGRHPPPLLHGVLHLLKERVLEDGVDDEDQRGDDAGEEGLGPLVLEQRHEGADGRGCAGPGDASLDVGDGAPLAGGDAGVDDPDGVGDDDGGGAGEGAGQHGLDGGELLVGAAGAPGGFFEEGAGPLVPVVVDEVGDADAEEGRVDARVQAGDALARDDVRDGDHGQDAAASAGEGVGDVVVLGDGGLGGHGG</sequence>
<organism evidence="2 3">
    <name type="scientific">Tolypocladium capitatum</name>
    <dbReference type="NCBI Taxonomy" id="45235"/>
    <lineage>
        <taxon>Eukaryota</taxon>
        <taxon>Fungi</taxon>
        <taxon>Dikarya</taxon>
        <taxon>Ascomycota</taxon>
        <taxon>Pezizomycotina</taxon>
        <taxon>Sordariomycetes</taxon>
        <taxon>Hypocreomycetidae</taxon>
        <taxon>Hypocreales</taxon>
        <taxon>Ophiocordycipitaceae</taxon>
        <taxon>Tolypocladium</taxon>
    </lineage>
</organism>
<evidence type="ECO:0000256" key="1">
    <source>
        <dbReference type="SAM" id="MobiDB-lite"/>
    </source>
</evidence>
<comment type="caution">
    <text evidence="2">The sequence shown here is derived from an EMBL/GenBank/DDBJ whole genome shotgun (WGS) entry which is preliminary data.</text>
</comment>
<feature type="region of interest" description="Disordered" evidence="1">
    <location>
        <begin position="136"/>
        <end position="190"/>
    </location>
</feature>
<evidence type="ECO:0000313" key="3">
    <source>
        <dbReference type="Proteomes" id="UP000236621"/>
    </source>
</evidence>
<keyword evidence="3" id="KW-1185">Reference proteome</keyword>
<dbReference type="AlphaFoldDB" id="A0A2K3QHK1"/>
<feature type="compositionally biased region" description="Acidic residues" evidence="1">
    <location>
        <begin position="164"/>
        <end position="176"/>
    </location>
</feature>
<feature type="compositionally biased region" description="Basic and acidic residues" evidence="1">
    <location>
        <begin position="243"/>
        <end position="252"/>
    </location>
</feature>
<dbReference type="Proteomes" id="UP000236621">
    <property type="component" value="Unassembled WGS sequence"/>
</dbReference>
<protein>
    <submittedName>
        <fullName evidence="2">Uncharacterized protein</fullName>
    </submittedName>
</protein>
<feature type="region of interest" description="Disordered" evidence="1">
    <location>
        <begin position="71"/>
        <end position="92"/>
    </location>
</feature>
<feature type="compositionally biased region" description="Low complexity" evidence="1">
    <location>
        <begin position="150"/>
        <end position="160"/>
    </location>
</feature>
<evidence type="ECO:0000313" key="2">
    <source>
        <dbReference type="EMBL" id="PNY26999.1"/>
    </source>
</evidence>
<name>A0A2K3QHK1_9HYPO</name>
<feature type="compositionally biased region" description="Gly residues" evidence="1">
    <location>
        <begin position="177"/>
        <end position="190"/>
    </location>
</feature>
<feature type="region of interest" description="Disordered" evidence="1">
    <location>
        <begin position="243"/>
        <end position="262"/>
    </location>
</feature>
<dbReference type="EMBL" id="NRSZ01000472">
    <property type="protein sequence ID" value="PNY26999.1"/>
    <property type="molecule type" value="Genomic_DNA"/>
</dbReference>